<proteinExistence type="predicted"/>
<evidence type="ECO:0008006" key="4">
    <source>
        <dbReference type="Google" id="ProtNLM"/>
    </source>
</evidence>
<keyword evidence="3" id="KW-1185">Reference proteome</keyword>
<sequence length="494" mass="53558">MDNASAQLAIALQLHDLDELEVSGTADKLVIRLQRQQLEIDSGFDAVTFEASRRLALSMAKAVEDDSALLARSTPLPQIDDTTFDRLALLNHAPSTVSNHSKLAPANSANQTLPSKATSQKRARSLTPEGDPSSVSVNPKEAELRCPSHAALDHVGHSHKKVKCQQITNGDHPRIQVEGSGIYSVQDPQPSTAEASGAQVVKETAAPTTAFETSPTTGDCASCSDHLAVDELVKASCKHYYCKDCFGHFIEASLQTHDGFPPKCCKIPIAFVTVADNVSAVVFSRYSSRQAEIKNATALYCGIQGCGVRIEKGRIEGVRATCVTCWRDTCTQCRAEFPQNVNGRNVGHVCKKDKAHEEVLALAKKEGWQTCYQCGHMTSVQLAASPEVFLLIYALASSSWQSSSRDCRSTVTTTTSTTREANLNKIQGAVRSVSILPGYTSFAANIADSRPAEIVTNFFGWSRGENLWGLRFGARNYDDDTDDEPVSEDQSIEN</sequence>
<evidence type="ECO:0000313" key="2">
    <source>
        <dbReference type="EMBL" id="KAF6221548.1"/>
    </source>
</evidence>
<feature type="compositionally biased region" description="Polar residues" evidence="1">
    <location>
        <begin position="97"/>
        <end position="118"/>
    </location>
</feature>
<gene>
    <name evidence="2" type="ORF">HO133_002404</name>
</gene>
<comment type="caution">
    <text evidence="2">The sequence shown here is derived from an EMBL/GenBank/DDBJ whole genome shotgun (WGS) entry which is preliminary data.</text>
</comment>
<dbReference type="InterPro" id="IPR031127">
    <property type="entry name" value="E3_UB_ligase_RBR"/>
</dbReference>
<dbReference type="EMBL" id="JACCJB010000014">
    <property type="protein sequence ID" value="KAF6221548.1"/>
    <property type="molecule type" value="Genomic_DNA"/>
</dbReference>
<dbReference type="InterPro" id="IPR013083">
    <property type="entry name" value="Znf_RING/FYVE/PHD"/>
</dbReference>
<accession>A0A8H6CDI0</accession>
<dbReference type="AlphaFoldDB" id="A0A8H6CDI0"/>
<evidence type="ECO:0000256" key="1">
    <source>
        <dbReference type="SAM" id="MobiDB-lite"/>
    </source>
</evidence>
<dbReference type="RefSeq" id="XP_037150983.1">
    <property type="nucleotide sequence ID" value="XM_037293330.1"/>
</dbReference>
<dbReference type="Proteomes" id="UP000593566">
    <property type="component" value="Unassembled WGS sequence"/>
</dbReference>
<reference evidence="2 3" key="1">
    <citation type="journal article" date="2020" name="Genomics">
        <title>Complete, high-quality genomes from long-read metagenomic sequencing of two wolf lichen thalli reveals enigmatic genome architecture.</title>
        <authorList>
            <person name="McKenzie S.K."/>
            <person name="Walston R.F."/>
            <person name="Allen J.L."/>
        </authorList>
    </citation>
    <scope>NUCLEOTIDE SEQUENCE [LARGE SCALE GENOMIC DNA]</scope>
    <source>
        <strain evidence="2">WasteWater1</strain>
    </source>
</reference>
<dbReference type="GeneID" id="59330817"/>
<dbReference type="PANTHER" id="PTHR11685">
    <property type="entry name" value="RBR FAMILY RING FINGER AND IBR DOMAIN-CONTAINING"/>
    <property type="match status" value="1"/>
</dbReference>
<name>A0A8H6CDI0_9LECA</name>
<dbReference type="SUPFAM" id="SSF57850">
    <property type="entry name" value="RING/U-box"/>
    <property type="match status" value="1"/>
</dbReference>
<dbReference type="Gene3D" id="3.30.40.10">
    <property type="entry name" value="Zinc/RING finger domain, C3HC4 (zinc finger)"/>
    <property type="match status" value="1"/>
</dbReference>
<dbReference type="GO" id="GO:0016567">
    <property type="term" value="P:protein ubiquitination"/>
    <property type="evidence" value="ECO:0007669"/>
    <property type="project" value="InterPro"/>
</dbReference>
<dbReference type="GO" id="GO:0004842">
    <property type="term" value="F:ubiquitin-protein transferase activity"/>
    <property type="evidence" value="ECO:0007669"/>
    <property type="project" value="InterPro"/>
</dbReference>
<protein>
    <recommendedName>
        <fullName evidence="4">RING-type domain-containing protein</fullName>
    </recommendedName>
</protein>
<evidence type="ECO:0000313" key="3">
    <source>
        <dbReference type="Proteomes" id="UP000593566"/>
    </source>
</evidence>
<feature type="region of interest" description="Disordered" evidence="1">
    <location>
        <begin position="97"/>
        <end position="141"/>
    </location>
</feature>
<organism evidence="2 3">
    <name type="scientific">Letharia lupina</name>
    <dbReference type="NCBI Taxonomy" id="560253"/>
    <lineage>
        <taxon>Eukaryota</taxon>
        <taxon>Fungi</taxon>
        <taxon>Dikarya</taxon>
        <taxon>Ascomycota</taxon>
        <taxon>Pezizomycotina</taxon>
        <taxon>Lecanoromycetes</taxon>
        <taxon>OSLEUM clade</taxon>
        <taxon>Lecanoromycetidae</taxon>
        <taxon>Lecanorales</taxon>
        <taxon>Lecanorineae</taxon>
        <taxon>Parmeliaceae</taxon>
        <taxon>Letharia</taxon>
    </lineage>
</organism>